<dbReference type="Pfam" id="PF00226">
    <property type="entry name" value="DnaJ"/>
    <property type="match status" value="1"/>
</dbReference>
<feature type="domain" description="J" evidence="2">
    <location>
        <begin position="4"/>
        <end position="75"/>
    </location>
</feature>
<dbReference type="InterPro" id="IPR001623">
    <property type="entry name" value="DnaJ_domain"/>
</dbReference>
<reference evidence="3" key="1">
    <citation type="submission" date="2024-03" db="EMBL/GenBank/DDBJ databases">
        <authorList>
            <consortium name="ELIXIR-Norway"/>
            <consortium name="Elixir Norway"/>
        </authorList>
    </citation>
    <scope>NUCLEOTIDE SEQUENCE</scope>
</reference>
<gene>
    <name evidence="3" type="ORF">CSSPJE1EN2_LOCUS4514</name>
</gene>
<feature type="compositionally biased region" description="Low complexity" evidence="1">
    <location>
        <begin position="152"/>
        <end position="167"/>
    </location>
</feature>
<evidence type="ECO:0000256" key="1">
    <source>
        <dbReference type="SAM" id="MobiDB-lite"/>
    </source>
</evidence>
<dbReference type="PANTHER" id="PTHR43948">
    <property type="entry name" value="DNAJ HOMOLOG SUBFAMILY B"/>
    <property type="match status" value="1"/>
</dbReference>
<dbReference type="SUPFAM" id="SSF46565">
    <property type="entry name" value="Chaperone J-domain"/>
    <property type="match status" value="1"/>
</dbReference>
<evidence type="ECO:0000313" key="4">
    <source>
        <dbReference type="Proteomes" id="UP001497522"/>
    </source>
</evidence>
<feature type="compositionally biased region" description="Basic and acidic residues" evidence="1">
    <location>
        <begin position="138"/>
        <end position="151"/>
    </location>
</feature>
<name>A0ABP1AG48_9BRYO</name>
<sequence length="181" mass="18561">MGVDYYNVLKLCKGASDDDLKKAYRKLAMKWHPDKNPNNKKVAEAKFKEVAEAYELLSHCMEFCKSEISCLDSFDAQAGCVDGAAEVVAPSESLDSGVAGEEEQLQEDVAKSATTAAAGDAAASSGSEISGECSSGGDNKEERSSSSRKQEAGTAGSSKNAAAAAIGGAHGGGGSGKKKAK</sequence>
<evidence type="ECO:0000313" key="3">
    <source>
        <dbReference type="EMBL" id="CAK9861519.1"/>
    </source>
</evidence>
<dbReference type="PRINTS" id="PR00625">
    <property type="entry name" value="JDOMAIN"/>
</dbReference>
<protein>
    <recommendedName>
        <fullName evidence="2">J domain-containing protein</fullName>
    </recommendedName>
</protein>
<dbReference type="PANTHER" id="PTHR43948:SF14">
    <property type="entry name" value="PROTEIN DNAJ, PUTATIVE-RELATED"/>
    <property type="match status" value="1"/>
</dbReference>
<dbReference type="InterPro" id="IPR036869">
    <property type="entry name" value="J_dom_sf"/>
</dbReference>
<dbReference type="EMBL" id="OZ023713">
    <property type="protein sequence ID" value="CAK9861519.1"/>
    <property type="molecule type" value="Genomic_DNA"/>
</dbReference>
<feature type="compositionally biased region" description="Low complexity" evidence="1">
    <location>
        <begin position="112"/>
        <end position="137"/>
    </location>
</feature>
<keyword evidence="4" id="KW-1185">Reference proteome</keyword>
<dbReference type="PROSITE" id="PS50076">
    <property type="entry name" value="DNAJ_2"/>
    <property type="match status" value="1"/>
</dbReference>
<dbReference type="CDD" id="cd06257">
    <property type="entry name" value="DnaJ"/>
    <property type="match status" value="1"/>
</dbReference>
<organism evidence="3 4">
    <name type="scientific">Sphagnum jensenii</name>
    <dbReference type="NCBI Taxonomy" id="128206"/>
    <lineage>
        <taxon>Eukaryota</taxon>
        <taxon>Viridiplantae</taxon>
        <taxon>Streptophyta</taxon>
        <taxon>Embryophyta</taxon>
        <taxon>Bryophyta</taxon>
        <taxon>Sphagnophytina</taxon>
        <taxon>Sphagnopsida</taxon>
        <taxon>Sphagnales</taxon>
        <taxon>Sphagnaceae</taxon>
        <taxon>Sphagnum</taxon>
    </lineage>
</organism>
<proteinExistence type="predicted"/>
<evidence type="ECO:0000259" key="2">
    <source>
        <dbReference type="PROSITE" id="PS50076"/>
    </source>
</evidence>
<dbReference type="Proteomes" id="UP001497522">
    <property type="component" value="Chromosome 12"/>
</dbReference>
<dbReference type="SMART" id="SM00271">
    <property type="entry name" value="DnaJ"/>
    <property type="match status" value="1"/>
</dbReference>
<dbReference type="Gene3D" id="1.10.287.110">
    <property type="entry name" value="DnaJ domain"/>
    <property type="match status" value="1"/>
</dbReference>
<feature type="non-terminal residue" evidence="3">
    <location>
        <position position="1"/>
    </location>
</feature>
<feature type="region of interest" description="Disordered" evidence="1">
    <location>
        <begin position="91"/>
        <end position="181"/>
    </location>
</feature>
<accession>A0ABP1AG48</accession>